<evidence type="ECO:0000313" key="2">
    <source>
        <dbReference type="Proteomes" id="UP000078540"/>
    </source>
</evidence>
<dbReference type="EMBL" id="KQ976441">
    <property type="protein sequence ID" value="KYM86396.1"/>
    <property type="molecule type" value="Genomic_DNA"/>
</dbReference>
<keyword evidence="2" id="KW-1185">Reference proteome</keyword>
<dbReference type="AlphaFoldDB" id="A0A195BMN5"/>
<sequence length="289" mass="33055">MHFSCDGERRTPQRKYHEIKAQLPSNLIAPIVTPTPFVENLKFIQVQLSSDARRQGETSSATKTFAYLSIHAGEAFVGTLQDPGLLHVNTRHCLGKRLREQQRAGGALQAPNERRFILNYECVKRMMGRRHDELMMSMERTGERLALAWSVPQPIPHRRVTFCESYDCFCAILLQFEYIYIDLFSSLFDIDCVIEDSLFHYKSVTFILSRCSVSRNHSNNRASGSLFGIKRFGIADVRGFFMAFRTSWSELDALPAYNRVCNSSRACNIQSVAGVVQRLSNVNKVLRMR</sequence>
<gene>
    <name evidence="1" type="ORF">ALC53_04096</name>
</gene>
<proteinExistence type="predicted"/>
<dbReference type="Proteomes" id="UP000078540">
    <property type="component" value="Unassembled WGS sequence"/>
</dbReference>
<name>A0A195BMN5_9HYME</name>
<accession>A0A195BMN5</accession>
<evidence type="ECO:0000313" key="1">
    <source>
        <dbReference type="EMBL" id="KYM86396.1"/>
    </source>
</evidence>
<organism evidence="1 2">
    <name type="scientific">Atta colombica</name>
    <dbReference type="NCBI Taxonomy" id="520822"/>
    <lineage>
        <taxon>Eukaryota</taxon>
        <taxon>Metazoa</taxon>
        <taxon>Ecdysozoa</taxon>
        <taxon>Arthropoda</taxon>
        <taxon>Hexapoda</taxon>
        <taxon>Insecta</taxon>
        <taxon>Pterygota</taxon>
        <taxon>Neoptera</taxon>
        <taxon>Endopterygota</taxon>
        <taxon>Hymenoptera</taxon>
        <taxon>Apocrita</taxon>
        <taxon>Aculeata</taxon>
        <taxon>Formicoidea</taxon>
        <taxon>Formicidae</taxon>
        <taxon>Myrmicinae</taxon>
        <taxon>Atta</taxon>
    </lineage>
</organism>
<protein>
    <submittedName>
        <fullName evidence="1">Uncharacterized protein</fullName>
    </submittedName>
</protein>
<reference evidence="1 2" key="1">
    <citation type="submission" date="2015-09" db="EMBL/GenBank/DDBJ databases">
        <title>Atta colombica WGS genome.</title>
        <authorList>
            <person name="Nygaard S."/>
            <person name="Hu H."/>
            <person name="Boomsma J."/>
            <person name="Zhang G."/>
        </authorList>
    </citation>
    <scope>NUCLEOTIDE SEQUENCE [LARGE SCALE GENOMIC DNA]</scope>
    <source>
        <strain evidence="1">Treedump-2</strain>
        <tissue evidence="1">Whole body</tissue>
    </source>
</reference>